<evidence type="ECO:0000256" key="4">
    <source>
        <dbReference type="ARBA" id="ARBA00022519"/>
    </source>
</evidence>
<dbReference type="GO" id="GO:0016887">
    <property type="term" value="F:ATP hydrolysis activity"/>
    <property type="evidence" value="ECO:0007669"/>
    <property type="project" value="InterPro"/>
</dbReference>
<dbReference type="PANTHER" id="PTHR43790:SF3">
    <property type="entry name" value="D-ALLOSE IMPORT ATP-BINDING PROTEIN ALSA-RELATED"/>
    <property type="match status" value="1"/>
</dbReference>
<comment type="subcellular location">
    <subcellularLocation>
        <location evidence="1">Cell membrane</location>
        <topology evidence="1">Peripheral membrane protein</topology>
    </subcellularLocation>
</comment>
<dbReference type="eggNOG" id="COG1129">
    <property type="taxonomic scope" value="Bacteria"/>
</dbReference>
<evidence type="ECO:0000256" key="3">
    <source>
        <dbReference type="ARBA" id="ARBA00022475"/>
    </source>
</evidence>
<protein>
    <submittedName>
        <fullName evidence="12">ABC transporter related</fullName>
    </submittedName>
</protein>
<evidence type="ECO:0000256" key="2">
    <source>
        <dbReference type="ARBA" id="ARBA00022448"/>
    </source>
</evidence>
<dbReference type="Pfam" id="PF00005">
    <property type="entry name" value="ABC_tran"/>
    <property type="match status" value="2"/>
</dbReference>
<evidence type="ECO:0000259" key="11">
    <source>
        <dbReference type="PROSITE" id="PS50893"/>
    </source>
</evidence>
<accession>A1WND2</accession>
<dbReference type="PROSITE" id="PS00211">
    <property type="entry name" value="ABC_TRANSPORTER_1"/>
    <property type="match status" value="1"/>
</dbReference>
<evidence type="ECO:0000256" key="10">
    <source>
        <dbReference type="ARBA" id="ARBA00023136"/>
    </source>
</evidence>
<evidence type="ECO:0000256" key="1">
    <source>
        <dbReference type="ARBA" id="ARBA00004202"/>
    </source>
</evidence>
<organism evidence="12 13">
    <name type="scientific">Verminephrobacter eiseniae (strain EF01-2)</name>
    <dbReference type="NCBI Taxonomy" id="391735"/>
    <lineage>
        <taxon>Bacteria</taxon>
        <taxon>Pseudomonadati</taxon>
        <taxon>Pseudomonadota</taxon>
        <taxon>Betaproteobacteria</taxon>
        <taxon>Burkholderiales</taxon>
        <taxon>Comamonadaceae</taxon>
        <taxon>Verminephrobacter</taxon>
    </lineage>
</organism>
<keyword evidence="2" id="KW-0813">Transport</keyword>
<keyword evidence="3" id="KW-1003">Cell membrane</keyword>
<dbReference type="Gene3D" id="3.40.50.300">
    <property type="entry name" value="P-loop containing nucleotide triphosphate hydrolases"/>
    <property type="match status" value="2"/>
</dbReference>
<dbReference type="InterPro" id="IPR027417">
    <property type="entry name" value="P-loop_NTPase"/>
</dbReference>
<feature type="domain" description="ABC transporter" evidence="11">
    <location>
        <begin position="282"/>
        <end position="524"/>
    </location>
</feature>
<dbReference type="SMART" id="SM00382">
    <property type="entry name" value="AAA"/>
    <property type="match status" value="2"/>
</dbReference>
<keyword evidence="9" id="KW-1278">Translocase</keyword>
<evidence type="ECO:0000256" key="8">
    <source>
        <dbReference type="ARBA" id="ARBA00022840"/>
    </source>
</evidence>
<dbReference type="PROSITE" id="PS50893">
    <property type="entry name" value="ABC_TRANSPORTER_2"/>
    <property type="match status" value="2"/>
</dbReference>
<keyword evidence="10" id="KW-0472">Membrane</keyword>
<sequence length="526" mass="56870">MMSAMHWPDPASDASAAPGRVVLEVRAITKSFGAALALKDMSLRLRAGSVHSLLGENGAGKSTLMKILAGVLQPSRGQMLIDGQEVRLSGPGDARRRGIAIICQELSLAGNLSVADNLFANHPPGLAGLIDDRQMLRKSRALLAALGIAIDPSTLVAQLSIAERQLVEIAKALNQPSRVVIMDEPTSSLGASEARMVFGIIEGLKARGKAIVYISHRIDEIMQISDEISVMRDGRCMDTKVRGQTSIEALIALMVGRPLSAIYPPGPPHPPAPPGSPALPGTRQALLRVQGFGCTGRFYDLDFEVHAGEIVGFFGLVGAGRSDVLAALFGMHRASGRITLDGQPVRLRSPAEAIAHGIAFVTENRKEQGLVLDQSVLHNITMAHVHCRRQGAWWIDEREEWRLAQGYVQRLGIKIASLHQPVRELSGGNQQKLVFAKWLALRPRVLLLDEPTRGVDAGAKFEIYRIIRELATAGTAVILVSSELPEVLAMSDRLMVMRAKRLVKTFERRNLSQETVMAYATAAAAP</sequence>
<keyword evidence="13" id="KW-1185">Reference proteome</keyword>
<evidence type="ECO:0000256" key="7">
    <source>
        <dbReference type="ARBA" id="ARBA00022741"/>
    </source>
</evidence>
<dbReference type="PANTHER" id="PTHR43790">
    <property type="entry name" value="CARBOHYDRATE TRANSPORT ATP-BINDING PROTEIN MG119-RELATED"/>
    <property type="match status" value="1"/>
</dbReference>
<dbReference type="Proteomes" id="UP000000374">
    <property type="component" value="Chromosome"/>
</dbReference>
<evidence type="ECO:0000313" key="12">
    <source>
        <dbReference type="EMBL" id="ABM59139.1"/>
    </source>
</evidence>
<dbReference type="GO" id="GO:0005524">
    <property type="term" value="F:ATP binding"/>
    <property type="evidence" value="ECO:0007669"/>
    <property type="project" value="UniProtKB-KW"/>
</dbReference>
<evidence type="ECO:0000256" key="9">
    <source>
        <dbReference type="ARBA" id="ARBA00022967"/>
    </source>
</evidence>
<dbReference type="CDD" id="cd03216">
    <property type="entry name" value="ABC_Carb_Monos_I"/>
    <property type="match status" value="1"/>
</dbReference>
<dbReference type="FunFam" id="3.40.50.300:FF:000127">
    <property type="entry name" value="Ribose import ATP-binding protein RbsA"/>
    <property type="match status" value="1"/>
</dbReference>
<dbReference type="SUPFAM" id="SSF52540">
    <property type="entry name" value="P-loop containing nucleoside triphosphate hydrolases"/>
    <property type="match status" value="2"/>
</dbReference>
<dbReference type="InterPro" id="IPR017871">
    <property type="entry name" value="ABC_transporter-like_CS"/>
</dbReference>
<dbReference type="EMBL" id="CP000542">
    <property type="protein sequence ID" value="ABM59139.1"/>
    <property type="molecule type" value="Genomic_DNA"/>
</dbReference>
<reference evidence="13" key="1">
    <citation type="submission" date="2006-12" db="EMBL/GenBank/DDBJ databases">
        <title>Complete sequence of chromosome 1 of Verminephrobacter eiseniae EF01-2.</title>
        <authorList>
            <person name="Copeland A."/>
            <person name="Lucas S."/>
            <person name="Lapidus A."/>
            <person name="Barry K."/>
            <person name="Detter J.C."/>
            <person name="Glavina del Rio T."/>
            <person name="Dalin E."/>
            <person name="Tice H."/>
            <person name="Pitluck S."/>
            <person name="Chertkov O."/>
            <person name="Brettin T."/>
            <person name="Bruce D."/>
            <person name="Han C."/>
            <person name="Tapia R."/>
            <person name="Gilna P."/>
            <person name="Schmutz J."/>
            <person name="Larimer F."/>
            <person name="Land M."/>
            <person name="Hauser L."/>
            <person name="Kyrpides N."/>
            <person name="Kim E."/>
            <person name="Stahl D."/>
            <person name="Richardson P."/>
        </authorList>
    </citation>
    <scope>NUCLEOTIDE SEQUENCE [LARGE SCALE GENOMIC DNA]</scope>
    <source>
        <strain evidence="13">EF01-2</strain>
    </source>
</reference>
<keyword evidence="5" id="KW-0762">Sugar transport</keyword>
<dbReference type="InterPro" id="IPR003593">
    <property type="entry name" value="AAA+_ATPase"/>
</dbReference>
<keyword evidence="4" id="KW-0997">Cell inner membrane</keyword>
<dbReference type="AlphaFoldDB" id="A1WND2"/>
<keyword evidence="6" id="KW-0677">Repeat</keyword>
<name>A1WND2_VEREI</name>
<dbReference type="STRING" id="391735.Veis_3418"/>
<gene>
    <name evidence="12" type="ordered locus">Veis_3418</name>
</gene>
<dbReference type="CDD" id="cd03215">
    <property type="entry name" value="ABC_Carb_Monos_II"/>
    <property type="match status" value="1"/>
</dbReference>
<evidence type="ECO:0000256" key="6">
    <source>
        <dbReference type="ARBA" id="ARBA00022737"/>
    </source>
</evidence>
<evidence type="ECO:0000256" key="5">
    <source>
        <dbReference type="ARBA" id="ARBA00022597"/>
    </source>
</evidence>
<evidence type="ECO:0000313" key="13">
    <source>
        <dbReference type="Proteomes" id="UP000000374"/>
    </source>
</evidence>
<proteinExistence type="predicted"/>
<dbReference type="InterPro" id="IPR003439">
    <property type="entry name" value="ABC_transporter-like_ATP-bd"/>
</dbReference>
<feature type="domain" description="ABC transporter" evidence="11">
    <location>
        <begin position="23"/>
        <end position="258"/>
    </location>
</feature>
<dbReference type="KEGG" id="vei:Veis_3418"/>
<keyword evidence="8" id="KW-0067">ATP-binding</keyword>
<dbReference type="InterPro" id="IPR050107">
    <property type="entry name" value="ABC_carbohydrate_import_ATPase"/>
</dbReference>
<dbReference type="GO" id="GO:0005886">
    <property type="term" value="C:plasma membrane"/>
    <property type="evidence" value="ECO:0007669"/>
    <property type="project" value="UniProtKB-SubCell"/>
</dbReference>
<dbReference type="HOGENOM" id="CLU_000604_92_2_4"/>
<keyword evidence="7" id="KW-0547">Nucleotide-binding</keyword>